<dbReference type="InterPro" id="IPR003439">
    <property type="entry name" value="ABC_transporter-like_ATP-bd"/>
</dbReference>
<dbReference type="PROSITE" id="PS50893">
    <property type="entry name" value="ABC_TRANSPORTER_2"/>
    <property type="match status" value="1"/>
</dbReference>
<evidence type="ECO:0000313" key="10">
    <source>
        <dbReference type="EMBL" id="MCK6264197.1"/>
    </source>
</evidence>
<dbReference type="InterPro" id="IPR036640">
    <property type="entry name" value="ABC1_TM_sf"/>
</dbReference>
<dbReference type="GO" id="GO:0016887">
    <property type="term" value="F:ATP hydrolysis activity"/>
    <property type="evidence" value="ECO:0007669"/>
    <property type="project" value="InterPro"/>
</dbReference>
<dbReference type="Pfam" id="PF00664">
    <property type="entry name" value="ABC_membrane"/>
    <property type="match status" value="1"/>
</dbReference>
<keyword evidence="4 10" id="KW-0067">ATP-binding</keyword>
<feature type="transmembrane region" description="Helical" evidence="7">
    <location>
        <begin position="67"/>
        <end position="90"/>
    </location>
</feature>
<dbReference type="Gene3D" id="1.20.1560.10">
    <property type="entry name" value="ABC transporter type 1, transmembrane domain"/>
    <property type="match status" value="1"/>
</dbReference>
<evidence type="ECO:0000256" key="2">
    <source>
        <dbReference type="ARBA" id="ARBA00022692"/>
    </source>
</evidence>
<evidence type="ECO:0000313" key="11">
    <source>
        <dbReference type="Proteomes" id="UP001139559"/>
    </source>
</evidence>
<keyword evidence="2 7" id="KW-0812">Transmembrane</keyword>
<dbReference type="PROSITE" id="PS50929">
    <property type="entry name" value="ABC_TM1F"/>
    <property type="match status" value="1"/>
</dbReference>
<dbReference type="GO" id="GO:0005524">
    <property type="term" value="F:ATP binding"/>
    <property type="evidence" value="ECO:0007669"/>
    <property type="project" value="UniProtKB-KW"/>
</dbReference>
<evidence type="ECO:0000259" key="8">
    <source>
        <dbReference type="PROSITE" id="PS50893"/>
    </source>
</evidence>
<evidence type="ECO:0000256" key="1">
    <source>
        <dbReference type="ARBA" id="ARBA00004651"/>
    </source>
</evidence>
<dbReference type="Pfam" id="PF00005">
    <property type="entry name" value="ABC_tran"/>
    <property type="match status" value="1"/>
</dbReference>
<keyword evidence="3" id="KW-0547">Nucleotide-binding</keyword>
<dbReference type="SUPFAM" id="SSF90123">
    <property type="entry name" value="ABC transporter transmembrane region"/>
    <property type="match status" value="1"/>
</dbReference>
<organism evidence="10 11">
    <name type="scientific">Vibrio amylolyticus</name>
    <dbReference type="NCBI Taxonomy" id="2847292"/>
    <lineage>
        <taxon>Bacteria</taxon>
        <taxon>Pseudomonadati</taxon>
        <taxon>Pseudomonadota</taxon>
        <taxon>Gammaproteobacteria</taxon>
        <taxon>Vibrionales</taxon>
        <taxon>Vibrionaceae</taxon>
        <taxon>Vibrio</taxon>
    </lineage>
</organism>
<dbReference type="CDD" id="cd07346">
    <property type="entry name" value="ABC_6TM_exporters"/>
    <property type="match status" value="1"/>
</dbReference>
<feature type="transmembrane region" description="Helical" evidence="7">
    <location>
        <begin position="180"/>
        <end position="198"/>
    </location>
</feature>
<dbReference type="SUPFAM" id="SSF52540">
    <property type="entry name" value="P-loop containing nucleoside triphosphate hydrolases"/>
    <property type="match status" value="1"/>
</dbReference>
<dbReference type="SMART" id="SM00382">
    <property type="entry name" value="AAA"/>
    <property type="match status" value="1"/>
</dbReference>
<dbReference type="Proteomes" id="UP001139559">
    <property type="component" value="Unassembled WGS sequence"/>
</dbReference>
<feature type="domain" description="ABC transporter" evidence="8">
    <location>
        <begin position="358"/>
        <end position="588"/>
    </location>
</feature>
<dbReference type="AlphaFoldDB" id="A0A9X1XJL4"/>
<dbReference type="InterPro" id="IPR027417">
    <property type="entry name" value="P-loop_NTPase"/>
</dbReference>
<accession>A0A9X1XJL4</accession>
<feature type="domain" description="ABC transmembrane type-1" evidence="9">
    <location>
        <begin position="27"/>
        <end position="316"/>
    </location>
</feature>
<evidence type="ECO:0000256" key="4">
    <source>
        <dbReference type="ARBA" id="ARBA00022840"/>
    </source>
</evidence>
<feature type="transmembrane region" description="Helical" evidence="7">
    <location>
        <begin position="294"/>
        <end position="311"/>
    </location>
</feature>
<dbReference type="PROSITE" id="PS00211">
    <property type="entry name" value="ABC_TRANSPORTER_1"/>
    <property type="match status" value="1"/>
</dbReference>
<comment type="caution">
    <text evidence="10">The sequence shown here is derived from an EMBL/GenBank/DDBJ whole genome shotgun (WGS) entry which is preliminary data.</text>
</comment>
<dbReference type="PANTHER" id="PTHR43394:SF1">
    <property type="entry name" value="ATP-BINDING CASSETTE SUB-FAMILY B MEMBER 10, MITOCHONDRIAL"/>
    <property type="match status" value="1"/>
</dbReference>
<gene>
    <name evidence="10" type="ORF">KP803_13030</name>
</gene>
<comment type="subcellular location">
    <subcellularLocation>
        <location evidence="1">Cell membrane</location>
        <topology evidence="1">Multi-pass membrane protein</topology>
    </subcellularLocation>
</comment>
<dbReference type="InterPro" id="IPR017871">
    <property type="entry name" value="ABC_transporter-like_CS"/>
</dbReference>
<keyword evidence="6 7" id="KW-0472">Membrane</keyword>
<dbReference type="InterPro" id="IPR039421">
    <property type="entry name" value="Type_1_exporter"/>
</dbReference>
<protein>
    <submittedName>
        <fullName evidence="10">ABC transporter ATP-binding protein/permease</fullName>
    </submittedName>
</protein>
<dbReference type="FunFam" id="3.40.50.300:FF:001492">
    <property type="entry name" value="ABC transporter ATP-binding protein/permease"/>
    <property type="match status" value="1"/>
</dbReference>
<evidence type="ECO:0000256" key="5">
    <source>
        <dbReference type="ARBA" id="ARBA00022989"/>
    </source>
</evidence>
<evidence type="ECO:0000256" key="3">
    <source>
        <dbReference type="ARBA" id="ARBA00022741"/>
    </source>
</evidence>
<evidence type="ECO:0000256" key="6">
    <source>
        <dbReference type="ARBA" id="ARBA00023136"/>
    </source>
</evidence>
<feature type="transmembrane region" description="Helical" evidence="7">
    <location>
        <begin position="27"/>
        <end position="47"/>
    </location>
</feature>
<dbReference type="Gene3D" id="3.40.50.300">
    <property type="entry name" value="P-loop containing nucleotide triphosphate hydrolases"/>
    <property type="match status" value="1"/>
</dbReference>
<dbReference type="InterPro" id="IPR011527">
    <property type="entry name" value="ABC1_TM_dom"/>
</dbReference>
<dbReference type="PANTHER" id="PTHR43394">
    <property type="entry name" value="ATP-DEPENDENT PERMEASE MDL1, MITOCHONDRIAL"/>
    <property type="match status" value="1"/>
</dbReference>
<evidence type="ECO:0000259" key="9">
    <source>
        <dbReference type="PROSITE" id="PS50929"/>
    </source>
</evidence>
<name>A0A9X1XJL4_9VIBR</name>
<keyword evidence="11" id="KW-1185">Reference proteome</keyword>
<dbReference type="GO" id="GO:0015421">
    <property type="term" value="F:ABC-type oligopeptide transporter activity"/>
    <property type="evidence" value="ECO:0007669"/>
    <property type="project" value="TreeGrafter"/>
</dbReference>
<keyword evidence="5 7" id="KW-1133">Transmembrane helix</keyword>
<evidence type="ECO:0000256" key="7">
    <source>
        <dbReference type="SAM" id="Phobius"/>
    </source>
</evidence>
<feature type="transmembrane region" description="Helical" evidence="7">
    <location>
        <begin position="155"/>
        <end position="174"/>
    </location>
</feature>
<sequence>MTTLSINKLWLIEQASKHKKKLVTANVVAMFATMLSVPIPLLMPLLIDEVLLEQPGFGLELLNGIMPTAWQTSVGYVVMVTALVVVMRIGSQALNIYQTRQFTLISKSLTGKLREALLTKLGKISMRDYEERGSGALTSYFVTDIETIDRFIGGALSRFLIAVLSVIGIAAILFWLDWKLALFIILLNPVIVYLSRLMGEKVKHLKKRENRSFERFQQGLVETLEGLYQLRASNREQQYLAKLKQDSNAIRLDADNYAWQSDAANRISFLMFLVGFEIFRAAAVVLVLMGDLTVGQIVAVFGYLWFMLSPIQDLLNIQYSWFGANAAMKRINTLFDLEEEHRPKQMVNPFTANDSFEIECRNVCFSFDGERRVLDNLNIIIPKGQRVALVGASGGGKSTLIQLLLGIYQKESGDILINGYPIEQVGYDALRAKIAPVLQQPMIFNDTVRQNLTLGESYSDEELHSALAVAQLTDVLADMPDGLDSQLGRQGVRLSGGQRQRLSIARMVLTNPDFVILDEATSALDTATESALHQAMSDFLVGKTTLIVAHRLSAVKQADIIYVLEDGKVTQSGQHSELVEEQGLYQTLYG</sequence>
<dbReference type="GO" id="GO:0005886">
    <property type="term" value="C:plasma membrane"/>
    <property type="evidence" value="ECO:0007669"/>
    <property type="project" value="UniProtKB-SubCell"/>
</dbReference>
<reference evidence="10" key="1">
    <citation type="submission" date="2021-11" db="EMBL/GenBank/DDBJ databases">
        <title>Vibrio ZSDE26 sp. nov. and Vibrio ZSDZ34 sp. nov., isolated from coastal seawater in Qingdao.</title>
        <authorList>
            <person name="Zhang P."/>
        </authorList>
    </citation>
    <scope>NUCLEOTIDE SEQUENCE</scope>
    <source>
        <strain evidence="10">ZSDE26</strain>
    </source>
</reference>
<dbReference type="EMBL" id="JAJHVV010000007">
    <property type="protein sequence ID" value="MCK6264197.1"/>
    <property type="molecule type" value="Genomic_DNA"/>
</dbReference>
<proteinExistence type="predicted"/>
<dbReference type="InterPro" id="IPR003593">
    <property type="entry name" value="AAA+_ATPase"/>
</dbReference>
<dbReference type="RefSeq" id="WP_248009268.1">
    <property type="nucleotide sequence ID" value="NZ_JAJHVV010000007.1"/>
</dbReference>